<dbReference type="GO" id="GO:0004497">
    <property type="term" value="F:monooxygenase activity"/>
    <property type="evidence" value="ECO:0007669"/>
    <property type="project" value="UniProtKB-KW"/>
</dbReference>
<dbReference type="InterPro" id="IPR010971">
    <property type="entry name" value="UbiH/COQ6"/>
</dbReference>
<comment type="pathway">
    <text evidence="2">Cofactor biosynthesis; ubiquinone biosynthesis.</text>
</comment>
<evidence type="ECO:0000256" key="6">
    <source>
        <dbReference type="ARBA" id="ARBA00023002"/>
    </source>
</evidence>
<dbReference type="RefSeq" id="WP_338608419.1">
    <property type="nucleotide sequence ID" value="NZ_CP146275.1"/>
</dbReference>
<dbReference type="InterPro" id="IPR018168">
    <property type="entry name" value="Ubi_Hdrlase_CS"/>
</dbReference>
<dbReference type="NCBIfam" id="TIGR01988">
    <property type="entry name" value="Ubi-OHases"/>
    <property type="match status" value="1"/>
</dbReference>
<dbReference type="Proteomes" id="UP001369958">
    <property type="component" value="Chromosome"/>
</dbReference>
<dbReference type="InterPro" id="IPR051205">
    <property type="entry name" value="UbiH/COQ6_monooxygenase"/>
</dbReference>
<evidence type="ECO:0000259" key="8">
    <source>
        <dbReference type="Pfam" id="PF01494"/>
    </source>
</evidence>
<reference evidence="9 10" key="1">
    <citation type="submission" date="2024-02" db="EMBL/GenBank/DDBJ databases">
        <title>Complete genome sequence of Pelagibacterium nitratireducens ZH15.</title>
        <authorList>
            <person name="Zhao L.H."/>
        </authorList>
    </citation>
    <scope>NUCLEOTIDE SEQUENCE [LARGE SCALE GENOMIC DNA]</scope>
    <source>
        <strain evidence="9 10">ZH15</strain>
    </source>
</reference>
<name>A0ABZ2I620_9HYPH</name>
<dbReference type="PROSITE" id="PS01304">
    <property type="entry name" value="UBIH"/>
    <property type="match status" value="1"/>
</dbReference>
<evidence type="ECO:0000256" key="7">
    <source>
        <dbReference type="ARBA" id="ARBA00023033"/>
    </source>
</evidence>
<dbReference type="InterPro" id="IPR002938">
    <property type="entry name" value="FAD-bd"/>
</dbReference>
<accession>A0ABZ2I620</accession>
<evidence type="ECO:0000256" key="4">
    <source>
        <dbReference type="ARBA" id="ARBA00022630"/>
    </source>
</evidence>
<evidence type="ECO:0000256" key="3">
    <source>
        <dbReference type="ARBA" id="ARBA00005349"/>
    </source>
</evidence>
<evidence type="ECO:0000256" key="5">
    <source>
        <dbReference type="ARBA" id="ARBA00022827"/>
    </source>
</evidence>
<sequence length="407" mass="42390">MAGSNQVQSFDVLIVGGGPVGLSLGIALARFVPGINVGLLDRRALTVPRDSRASAIAAGVRHLFTAIGVWDGMAQAANPIAEMKITDSGRADISRPVLLDFVGPRVPGKPFAHMVPNTASAASLIAAAQDHVTIVEPGAVSAFSAGPAHGLVTLDDGRSLSAGLIVAADGGRSMLRGLAGIRTLSHDYRQSGLVTTISHAQPHHDVAYEHFRPAGPFASLPLAGNQSSLVWTEKPETAQDLMAMSRGDLAHRIESAMGSVLGPVEIVETVQSFPLNLVLAHRLAAPRLALVGDAAHVIHPLAGQGLNLGLRDVAVLAEVLVDAIRLGQDPGSMAVLERYEGRRRTDTALMALATDGLNRLFSNDVAPVRAVRDFGLSLVDRIDPLKDGFMTQAAGASGAKLLKGIAL</sequence>
<feature type="domain" description="FAD-binding" evidence="8">
    <location>
        <begin position="10"/>
        <end position="344"/>
    </location>
</feature>
<gene>
    <name evidence="9" type="ORF">V6617_00525</name>
</gene>
<dbReference type="InterPro" id="IPR036188">
    <property type="entry name" value="FAD/NAD-bd_sf"/>
</dbReference>
<keyword evidence="10" id="KW-1185">Reference proteome</keyword>
<keyword evidence="7 9" id="KW-0503">Monooxygenase</keyword>
<evidence type="ECO:0000313" key="9">
    <source>
        <dbReference type="EMBL" id="WWT32995.1"/>
    </source>
</evidence>
<dbReference type="PANTHER" id="PTHR43876">
    <property type="entry name" value="UBIQUINONE BIOSYNTHESIS MONOOXYGENASE COQ6, MITOCHONDRIAL"/>
    <property type="match status" value="1"/>
</dbReference>
<proteinExistence type="inferred from homology"/>
<comment type="cofactor">
    <cofactor evidence="1">
        <name>FAD</name>
        <dbReference type="ChEBI" id="CHEBI:57692"/>
    </cofactor>
</comment>
<evidence type="ECO:0000313" key="10">
    <source>
        <dbReference type="Proteomes" id="UP001369958"/>
    </source>
</evidence>
<dbReference type="Pfam" id="PF01494">
    <property type="entry name" value="FAD_binding_3"/>
    <property type="match status" value="1"/>
</dbReference>
<organism evidence="9 10">
    <name type="scientific">Pelagibacterium nitratireducens</name>
    <dbReference type="NCBI Taxonomy" id="1046114"/>
    <lineage>
        <taxon>Bacteria</taxon>
        <taxon>Pseudomonadati</taxon>
        <taxon>Pseudomonadota</taxon>
        <taxon>Alphaproteobacteria</taxon>
        <taxon>Hyphomicrobiales</taxon>
        <taxon>Devosiaceae</taxon>
        <taxon>Pelagibacterium</taxon>
    </lineage>
</organism>
<dbReference type="SUPFAM" id="SSF51905">
    <property type="entry name" value="FAD/NAD(P)-binding domain"/>
    <property type="match status" value="1"/>
</dbReference>
<keyword evidence="6" id="KW-0560">Oxidoreductase</keyword>
<dbReference type="EMBL" id="CP146275">
    <property type="protein sequence ID" value="WWT32995.1"/>
    <property type="molecule type" value="Genomic_DNA"/>
</dbReference>
<keyword evidence="4" id="KW-0285">Flavoprotein</keyword>
<protein>
    <submittedName>
        <fullName evidence="9">FAD-dependent monooxygenase</fullName>
    </submittedName>
</protein>
<evidence type="ECO:0000256" key="1">
    <source>
        <dbReference type="ARBA" id="ARBA00001974"/>
    </source>
</evidence>
<evidence type="ECO:0000256" key="2">
    <source>
        <dbReference type="ARBA" id="ARBA00004749"/>
    </source>
</evidence>
<dbReference type="PRINTS" id="PR00420">
    <property type="entry name" value="RNGMNOXGNASE"/>
</dbReference>
<dbReference type="Gene3D" id="3.50.50.60">
    <property type="entry name" value="FAD/NAD(P)-binding domain"/>
    <property type="match status" value="2"/>
</dbReference>
<dbReference type="PANTHER" id="PTHR43876:SF7">
    <property type="entry name" value="UBIQUINONE BIOSYNTHESIS MONOOXYGENASE COQ6, MITOCHONDRIAL"/>
    <property type="match status" value="1"/>
</dbReference>
<comment type="similarity">
    <text evidence="3">Belongs to the UbiH/COQ6 family.</text>
</comment>
<keyword evidence="5" id="KW-0274">FAD</keyword>